<evidence type="ECO:0000313" key="1">
    <source>
        <dbReference type="EMBL" id="KAI3924290.1"/>
    </source>
</evidence>
<dbReference type="Proteomes" id="UP001202328">
    <property type="component" value="Unassembled WGS sequence"/>
</dbReference>
<dbReference type="EMBL" id="JAJJMB010008334">
    <property type="protein sequence ID" value="KAI3924290.1"/>
    <property type="molecule type" value="Genomic_DNA"/>
</dbReference>
<dbReference type="AlphaFoldDB" id="A0AAD4SXD6"/>
<reference evidence="1" key="1">
    <citation type="submission" date="2022-04" db="EMBL/GenBank/DDBJ databases">
        <title>A functionally conserved STORR gene fusion in Papaver species that diverged 16.8 million years ago.</title>
        <authorList>
            <person name="Catania T."/>
        </authorList>
    </citation>
    <scope>NUCLEOTIDE SEQUENCE</scope>
    <source>
        <strain evidence="1">S-188037</strain>
    </source>
</reference>
<comment type="caution">
    <text evidence="1">The sequence shown here is derived from an EMBL/GenBank/DDBJ whole genome shotgun (WGS) entry which is preliminary data.</text>
</comment>
<evidence type="ECO:0000313" key="2">
    <source>
        <dbReference type="Proteomes" id="UP001202328"/>
    </source>
</evidence>
<keyword evidence="2" id="KW-1185">Reference proteome</keyword>
<proteinExistence type="predicted"/>
<sequence length="135" mass="15752">MFHYINLKRGYLPKVRNCFFTVPFKINRSILHFANQSVAMLNYVNLKDQRLLDIEKRATIRISDGTSTAWNDTRTALSLQKGLPERTVFEPVHYIDILRTGQGDACEAPGQVTIKLFSKIWMYGYLSIIYNMRHH</sequence>
<accession>A0AAD4SXD6</accession>
<name>A0AAD4SXD6_9MAGN</name>
<organism evidence="1 2">
    <name type="scientific">Papaver atlanticum</name>
    <dbReference type="NCBI Taxonomy" id="357466"/>
    <lineage>
        <taxon>Eukaryota</taxon>
        <taxon>Viridiplantae</taxon>
        <taxon>Streptophyta</taxon>
        <taxon>Embryophyta</taxon>
        <taxon>Tracheophyta</taxon>
        <taxon>Spermatophyta</taxon>
        <taxon>Magnoliopsida</taxon>
        <taxon>Ranunculales</taxon>
        <taxon>Papaveraceae</taxon>
        <taxon>Papaveroideae</taxon>
        <taxon>Papaver</taxon>
    </lineage>
</organism>
<protein>
    <submittedName>
        <fullName evidence="1">Uncharacterized protein</fullName>
    </submittedName>
</protein>
<gene>
    <name evidence="1" type="ORF">MKW98_032491</name>
</gene>